<keyword evidence="1" id="KW-0812">Transmembrane</keyword>
<evidence type="ECO:0000313" key="3">
    <source>
        <dbReference type="Proteomes" id="UP000003653"/>
    </source>
</evidence>
<gene>
    <name evidence="2" type="ORF">HMPREF0591_1419</name>
</gene>
<name>D5P5H5_9MYCO</name>
<feature type="transmembrane region" description="Helical" evidence="1">
    <location>
        <begin position="147"/>
        <end position="167"/>
    </location>
</feature>
<feature type="transmembrane region" description="Helical" evidence="1">
    <location>
        <begin position="74"/>
        <end position="96"/>
    </location>
</feature>
<comment type="caution">
    <text evidence="2">The sequence shown here is derived from an EMBL/GenBank/DDBJ whole genome shotgun (WGS) entry which is preliminary data.</text>
</comment>
<keyword evidence="3" id="KW-1185">Reference proteome</keyword>
<reference evidence="2 3" key="1">
    <citation type="submission" date="2010-04" db="EMBL/GenBank/DDBJ databases">
        <authorList>
            <person name="Muzny D."/>
            <person name="Qin X."/>
            <person name="Deng J."/>
            <person name="Jiang H."/>
            <person name="Liu Y."/>
            <person name="Qu J."/>
            <person name="Song X.-Z."/>
            <person name="Zhang L."/>
            <person name="Thornton R."/>
            <person name="Coyle M."/>
            <person name="Francisco L."/>
            <person name="Jackson L."/>
            <person name="Javaid M."/>
            <person name="Korchina V."/>
            <person name="Kovar C."/>
            <person name="Mata R."/>
            <person name="Mathew T."/>
            <person name="Ngo R."/>
            <person name="Nguyen L."/>
            <person name="Nguyen N."/>
            <person name="Okwuonu G."/>
            <person name="Ongeri F."/>
            <person name="Pham C."/>
            <person name="Simmons D."/>
            <person name="Wilczek-Boney K."/>
            <person name="Hale W."/>
            <person name="Jakkamsetti A."/>
            <person name="Pham P."/>
            <person name="Ruth R."/>
            <person name="San Lucas F."/>
            <person name="Warren J."/>
            <person name="Zhang J."/>
            <person name="Zhao Z."/>
            <person name="Zhou C."/>
            <person name="Zhu D."/>
            <person name="Lee S."/>
            <person name="Bess C."/>
            <person name="Blankenburg K."/>
            <person name="Forbes L."/>
            <person name="Fu Q."/>
            <person name="Gubbala S."/>
            <person name="Hirani K."/>
            <person name="Jayaseelan J.C."/>
            <person name="Lara F."/>
            <person name="Munidasa M."/>
            <person name="Palculict T."/>
            <person name="Patil S."/>
            <person name="Pu L.-L."/>
            <person name="Saada N."/>
            <person name="Tang L."/>
            <person name="Weissenberger G."/>
            <person name="Zhu Y."/>
            <person name="Hemphill L."/>
            <person name="Shang Y."/>
            <person name="Youmans B."/>
            <person name="Ayvaz T."/>
            <person name="Ross M."/>
            <person name="Santibanez J."/>
            <person name="Aqrawi P."/>
            <person name="Gross S."/>
            <person name="Joshi V."/>
            <person name="Fowler G."/>
            <person name="Nazareth L."/>
            <person name="Reid J."/>
            <person name="Worley K."/>
            <person name="Petrosino J."/>
            <person name="Highlander S."/>
            <person name="Gibbs R."/>
        </authorList>
    </citation>
    <scope>NUCLEOTIDE SEQUENCE [LARGE SCALE GENOMIC DNA]</scope>
    <source>
        <strain evidence="2 3">ATCC BAA-614</strain>
    </source>
</reference>
<keyword evidence="1" id="KW-1133">Transmembrane helix</keyword>
<feature type="transmembrane region" description="Helical" evidence="1">
    <location>
        <begin position="116"/>
        <end position="135"/>
    </location>
</feature>
<dbReference type="RefSeq" id="WP_007170440.1">
    <property type="nucleotide sequence ID" value="NZ_GG770556.1"/>
</dbReference>
<organism evidence="2 3">
    <name type="scientific">Mycobacterium parascrofulaceum ATCC BAA-614</name>
    <dbReference type="NCBI Taxonomy" id="525368"/>
    <lineage>
        <taxon>Bacteria</taxon>
        <taxon>Bacillati</taxon>
        <taxon>Actinomycetota</taxon>
        <taxon>Actinomycetes</taxon>
        <taxon>Mycobacteriales</taxon>
        <taxon>Mycobacteriaceae</taxon>
        <taxon>Mycobacterium</taxon>
        <taxon>Mycobacterium simiae complex</taxon>
    </lineage>
</organism>
<dbReference type="EMBL" id="ADNV01000101">
    <property type="protein sequence ID" value="EFG78688.1"/>
    <property type="molecule type" value="Genomic_DNA"/>
</dbReference>
<dbReference type="eggNOG" id="ENOG5030QZY">
    <property type="taxonomic scope" value="Bacteria"/>
</dbReference>
<dbReference type="Proteomes" id="UP000003653">
    <property type="component" value="Unassembled WGS sequence"/>
</dbReference>
<sequence length="223" mass="24312">MPIQLPPDRFDDVRREWIAHYQGWSTIQRRRAEHLGRAVRKRQRIRTSAVPDPHDDTRIDPLVMRAAKSRAARAELAVVAVAAVVAPIGWAAGWVLKMALVRLIPQTLRGFPVAALLWAGAGLAVVTLIVSQLVYDPAGAFGQVAVLPWLCLQLVMIPTVAGIYGIAEGWLAVDGSHQWWPLTPVKKPITAADAAAILGAYDMTGPGVVDTRPLHEPGERTRP</sequence>
<dbReference type="HOGENOM" id="CLU_089278_0_0_11"/>
<accession>D5P5H5</accession>
<proteinExistence type="predicted"/>
<evidence type="ECO:0000313" key="2">
    <source>
        <dbReference type="EMBL" id="EFG78688.1"/>
    </source>
</evidence>
<keyword evidence="1" id="KW-0472">Membrane</keyword>
<protein>
    <submittedName>
        <fullName evidence="2">Uncharacterized protein</fullName>
    </submittedName>
</protein>
<evidence type="ECO:0000256" key="1">
    <source>
        <dbReference type="SAM" id="Phobius"/>
    </source>
</evidence>
<dbReference type="AlphaFoldDB" id="D5P5H5"/>